<dbReference type="Pfam" id="PF03895">
    <property type="entry name" value="YadA_anchor"/>
    <property type="match status" value="1"/>
</dbReference>
<feature type="domain" description="Trimeric autotransporter adhesin YadA-like head" evidence="15">
    <location>
        <begin position="651"/>
        <end position="676"/>
    </location>
</feature>
<feature type="region of interest" description="Disordered" evidence="12">
    <location>
        <begin position="3321"/>
        <end position="3451"/>
    </location>
</feature>
<evidence type="ECO:0000256" key="13">
    <source>
        <dbReference type="SAM" id="Phobius"/>
    </source>
</evidence>
<dbReference type="InterPro" id="IPR008635">
    <property type="entry name" value="Coiled_stalk_dom"/>
</dbReference>
<feature type="domain" description="Trimeric autotransporter adhesin YadA-like head" evidence="15">
    <location>
        <begin position="512"/>
        <end position="533"/>
    </location>
</feature>
<evidence type="ECO:0000313" key="17">
    <source>
        <dbReference type="EMBL" id="QQF82558.1"/>
    </source>
</evidence>
<feature type="domain" description="Trimeric autotransporter adhesin YadA-like head" evidence="15">
    <location>
        <begin position="2900"/>
        <end position="2920"/>
    </location>
</feature>
<dbReference type="SUPFAM" id="SSF101967">
    <property type="entry name" value="Adhesin YadA, collagen-binding domain"/>
    <property type="match status" value="5"/>
</dbReference>
<evidence type="ECO:0000313" key="18">
    <source>
        <dbReference type="Proteomes" id="UP000595373"/>
    </source>
</evidence>
<evidence type="ECO:0000259" key="14">
    <source>
        <dbReference type="Pfam" id="PF03895"/>
    </source>
</evidence>
<protein>
    <submittedName>
        <fullName evidence="17">YadA-like family protein</fullName>
    </submittedName>
</protein>
<feature type="domain" description="Trimeric autotransporter adhesin YadA-like stalk" evidence="16">
    <location>
        <begin position="1671"/>
        <end position="1710"/>
    </location>
</feature>
<feature type="compositionally biased region" description="Low complexity" evidence="12">
    <location>
        <begin position="2649"/>
        <end position="2661"/>
    </location>
</feature>
<evidence type="ECO:0000256" key="8">
    <source>
        <dbReference type="ARBA" id="ARBA00022927"/>
    </source>
</evidence>
<keyword evidence="6 13" id="KW-0812">Transmembrane</keyword>
<dbReference type="Gene3D" id="2.150.10.10">
    <property type="entry name" value="Serralysin-like metalloprotease, C-terminal"/>
    <property type="match status" value="6"/>
</dbReference>
<dbReference type="Gene3D" id="6.10.250.2040">
    <property type="match status" value="1"/>
</dbReference>
<dbReference type="InterPro" id="IPR045584">
    <property type="entry name" value="Pilin-like"/>
</dbReference>
<feature type="domain" description="Trimeric autotransporter adhesin YadA-like head" evidence="15">
    <location>
        <begin position="258"/>
        <end position="283"/>
    </location>
</feature>
<feature type="compositionally biased region" description="Polar residues" evidence="12">
    <location>
        <begin position="3407"/>
        <end position="3428"/>
    </location>
</feature>
<organism evidence="17 18">
    <name type="scientific">Histophilus somni</name>
    <name type="common">Haemophilus somnus</name>
    <dbReference type="NCBI Taxonomy" id="731"/>
    <lineage>
        <taxon>Bacteria</taxon>
        <taxon>Pseudomonadati</taxon>
        <taxon>Pseudomonadota</taxon>
        <taxon>Gammaproteobacteria</taxon>
        <taxon>Pasteurellales</taxon>
        <taxon>Pasteurellaceae</taxon>
        <taxon>Histophilus</taxon>
    </lineage>
</organism>
<evidence type="ECO:0000256" key="11">
    <source>
        <dbReference type="SAM" id="Coils"/>
    </source>
</evidence>
<accession>A0A9Q6Z097</accession>
<proteinExistence type="inferred from homology"/>
<comment type="subcellular location">
    <subcellularLocation>
        <location evidence="2">Cell outer membrane</location>
    </subcellularLocation>
    <subcellularLocation>
        <location evidence="1">Cell surface</location>
    </subcellularLocation>
</comment>
<feature type="region of interest" description="Disordered" evidence="12">
    <location>
        <begin position="2642"/>
        <end position="2661"/>
    </location>
</feature>
<evidence type="ECO:0000259" key="16">
    <source>
        <dbReference type="Pfam" id="PF05662"/>
    </source>
</evidence>
<dbReference type="RefSeq" id="WP_198986579.1">
    <property type="nucleotide sequence ID" value="NZ_CP066558.1"/>
</dbReference>
<keyword evidence="10" id="KW-0998">Cell outer membrane</keyword>
<gene>
    <name evidence="17" type="ORF">JFL49_01150</name>
</gene>
<dbReference type="InterPro" id="IPR005594">
    <property type="entry name" value="YadA_C"/>
</dbReference>
<evidence type="ECO:0000256" key="9">
    <source>
        <dbReference type="ARBA" id="ARBA00023136"/>
    </source>
</evidence>
<evidence type="ECO:0000256" key="3">
    <source>
        <dbReference type="ARBA" id="ARBA00005848"/>
    </source>
</evidence>
<feature type="domain" description="Trimeric autotransporter adhesin YadA-like stalk" evidence="16">
    <location>
        <begin position="3103"/>
        <end position="3130"/>
    </location>
</feature>
<feature type="domain" description="Trimeric autotransporter adhesin YadA-like stalk" evidence="16">
    <location>
        <begin position="2598"/>
        <end position="2638"/>
    </location>
</feature>
<dbReference type="InterPro" id="IPR008640">
    <property type="entry name" value="Adhesin_Head_dom"/>
</dbReference>
<dbReference type="GO" id="GO:0015031">
    <property type="term" value="P:protein transport"/>
    <property type="evidence" value="ECO:0007669"/>
    <property type="project" value="UniProtKB-KW"/>
</dbReference>
<dbReference type="Pfam" id="PF05658">
    <property type="entry name" value="YadA_head"/>
    <property type="match status" value="6"/>
</dbReference>
<feature type="compositionally biased region" description="Gly residues" evidence="12">
    <location>
        <begin position="3362"/>
        <end position="3371"/>
    </location>
</feature>
<evidence type="ECO:0000256" key="10">
    <source>
        <dbReference type="ARBA" id="ARBA00023237"/>
    </source>
</evidence>
<keyword evidence="13" id="KW-1133">Transmembrane helix</keyword>
<feature type="compositionally biased region" description="Low complexity" evidence="12">
    <location>
        <begin position="3350"/>
        <end position="3361"/>
    </location>
</feature>
<feature type="compositionally biased region" description="Gly residues" evidence="12">
    <location>
        <begin position="3432"/>
        <end position="3444"/>
    </location>
</feature>
<keyword evidence="11" id="KW-0175">Coiled coil</keyword>
<keyword evidence="5" id="KW-1134">Transmembrane beta strand</keyword>
<feature type="compositionally biased region" description="Low complexity" evidence="12">
    <location>
        <begin position="3372"/>
        <end position="3406"/>
    </location>
</feature>
<dbReference type="Proteomes" id="UP000595373">
    <property type="component" value="Chromosome"/>
</dbReference>
<dbReference type="SUPFAM" id="SSF54523">
    <property type="entry name" value="Pili subunits"/>
    <property type="match status" value="1"/>
</dbReference>
<evidence type="ECO:0000256" key="12">
    <source>
        <dbReference type="SAM" id="MobiDB-lite"/>
    </source>
</evidence>
<evidence type="ECO:0000256" key="2">
    <source>
        <dbReference type="ARBA" id="ARBA00004442"/>
    </source>
</evidence>
<sequence length="4083" mass="426962">MNKIFKTKYDVTTGQCKAVSELASNRQIASSSKSKPKCGVFLGNFLGIFKFSPLVLLMSGMLGVSSVSYADITYIDMDGNTGAAGVRENWREADYWKKNGRENTLLTQVQNSPRKYDKDVNTNVYKSVIIGPHSAGVNTNHDQSTGVGMTILGHGAVGFASQTTAIGNNVYSGGQQATALGSDVMAAGYASIAIGNDDIANTYRDKLPEKTIMKIYGYDTNTRYSGTTYKNILNEQNFKIKYGINNGVDNRIYSPTYAAGVASIAIGSRSVAYGNASLAIGTLSFALANDSTAVGVRAFVNDDATGGVAIGDESRVFAANSFAIGNETEATNQGALTFGSGSKAVGIGSIAIGSNVASNALIASNGYETFQNSIMQHTQNSSPVVEVDRHNEYNTLFKIDENNLKYGDENHIVKLGFNASNPSNSKNPISEIIEKVISDKKRIAFSHERDEVIETTSKIYKTTKEGDHSISLGYHLSNNGDNTITIGSASVVRGANSVVLGALNNIGKYARNTIALGIGTNVYKENSVAIGTGINVIGAGAVAIGSGVGVTKDNTISIGYGSHGLSSESIVLGNSASLKDHSKKSILIGNSAKVENQSQNKNVKIANLKKGKFGLEAEKVELEMSAISIGTESYVYSEKGIALGDNAKIEANSENAIAFGTNSKASKKSAIALGNETEATMENSVALGYKSHTKYFYQDANKNTATLTGKEAIDLTPYVPEGSSYSLRTDKSAGIISVGWTKGNSGSQELGLRQIVGVAPGALDSDVATIGQLKALEYVKREGLVVYYTQEGNQLYKLVKSAEDGNFYKADTKYGTPIKELGSVSQDKVLVGAKGNKEESFDHKGKNFVNIGDKIRFGHLKDGEIKSDSDQAITGNQLKNVGDILGVSVNTPNNTQFDSYKFTAVDYKGSQKKQKTIFKDAIEELITAVNKGIVIQDADSHTGTLNLGSTLTIKAGNIDKPKADVDGFSSDNIKTSYQPTRKELLIGIKDKPVFKEVTISGTVNDRSDKKTLTTKEYVDGKLANVATSFTVNGNTGNYIVQSALNIKGKADASQHKNITTEAKTNEKELEISLNKDLKDIASITGEGIKSGKNTVYSKIAFNSTNGSNATTNVTISSNGANYTFDRTGFDMSDRRITRLQSGLNTQHHGPKGANGNPENVSKILDGSYITTIKGNAVNVSDLSNVAKAIVEKGLKFAGNSGSEITRKLGEKLTIKGNGTDLTSKTDSNKGEITFTLHKATSIDDNTATNSNKDKVVTAGAVKTYLDSKIDEISTTLGLEADNSKNSGPTGKVNLKNEKLKVAGTSDEIETKVEQDKQSITLSFAQNTKNKLGMITVDGDKLALGKNAKPVDKMTAPKEAKVTVGSDNLKFNWTGGVSADDKEQSKKSVISVGDTGKEHLITHVAAGKVEVNSTDAINGSQLYGVVDAFSKLAINVLGAKADLTSGFKKSSFDVVKYNGNTNTQTSKEMTFKDAIGQNTTAINKGLIISDGGTPAGKGTLQLGDTLHIKAGNIDKPTSNVDGYSSDNIKTSYQPTSKELLIGIKDKPTFKEVKISGTVTDNSDGTTLTTKTYVDGKLANFAANFDVKGDNNNVVYTLNKQNNVLNINGDTKNITTAVDKNAKKVSITLKEALTGITSIGKDTNNQIAFSDSGTILKAGGSSLNLTGSSGKVKISNVANGTSDNDAINKLQLNFVVSALGGEAKIGADGNVTAPSYTLANGNKASYTTVGDALSALDGALTSVNGAGITFSDGTMNNDFVRKNSENDKKVVIKSGSNINVSLSKTNSDKTGEFTVALNKDLEDINSITLKDSGGHSATNKTGKITIDGVTGDVKVQHGDGRASKIVIESGLNALTGNDEIQVTGGGKVFGNASLSLKDASIAGTKLKDNTIAEAKLDQGIKDKLNKTFMVKAGGTTSDNLIGNTLEFAAKDSNLTVELDKFNKKISYGLSSTLTGIESIAKDKTKISLADTKIKLMPEEGAALTLTKSDTDKVKISGLGDGQIDGASNEAITGKQLHDLAGKLGVAVSATSKTGFDEPKFAKINYHDQKNQGKTTFKGAIDDLIVAVNKGLVVGDGTATGTLQLGDTLHIKAGNIDKKSTSDDGFSSDNIKTSYQPNTKELLIGIKDKPSFKQVTVTEEINEKSPETALTTKKYVDSKATQNEQAIANQEIKYKANGAGDNKVKLSEGLDFKNDDNITVTAEAGGAITHKLNADLKNITSIAGKGDRGTTPKIEFNSTASGGNGSTPNVKITADGGEFTFGNEGLDLGSKKLTNLASGLGLKDAGTGNGNADIIKKVLAGTLDNGSNIKSTNAVNVKDLSEVAKALVEKGLSFEGNDGSSNKVTRKLGETLKIVGKGSGANSITTTKNNIKVSKNTANDGLEIGLSDTLTGIKSIGNGDNAKITLSGSNGSKDKISFKAGSSEVTLADGKFSGVSEINKESGKAALKLEADKATLESASGNSKVELKDKAVTITAKEDKGSLKLTENTATLESTKDGSNVTLDGTSATLSAGKNKGSIKVTNNGTQKIELSPENGSTVTFAKDTANGNTVKATGLSTIGKDDSNALVFKNGTGNTAELKVGGNALTFTPTNGAGNAKTVKISNVADGKIDTNSTEAITGKQLHALATHLGVDVDSSGKTTFTTPSFNPIKGGTSSTGGTTNSNTGPTTFKEAINQLITAVNGGLTFKGNDNGSSPSSTTLQLSGTLTIDSSTSKVKADGMAEATQKDITVSLAPSNGNNPQSAGTLTLKLNKATTVSDSDEKVVTSKAVAEKLKEYTPTAKLETDFLKVTGENIGKDEETKKTGRKTFGKNVGIAEIKLGDTEKSSTELVQADAVIEYLKGTGNKSVKISDNPETKADGEGSIAVGDKAIAQNVGAVAIGQNSGAKNNGAISIGKGSDVTEKDGIAIGTGTKVSGQSSVAIGEKNEVSNAQSYVLGSENNIKGRDVVAIGSKITADDKIHDAVILGNGSTGEANTVSVGGPDVGKQRRIIYVDTPKNKYDAVNKNYVDELKITYKANGNGATDKKQTVKLTDGLDFKKGENDNIQVKVAENGSIQHNLANQLKDINSIWGGKDEMGAKITLEKAKKEISLNESKLKDLTNGEIDDKSKDAVTGKQLADLANKLGIEVDTSKTTFKAPTFDDFKLKGINGNDGTVPKNIVEGLKNAVSKLNEGLKFNADLPASTNGTQNTPHYLGSTINIVRLASNTAGATSTPAPAETSSQPNIAEFKGDNLITRYTNESGNAKIEIGFKNAPMFEKVMLSQKQMYENGKNSKVGENDLITKSYLEEALSSFKFKVENGGGQTVEIGRGDTLKFTSGQNIKVDLAKNGTTPSSTGSTSPSDSAPAPTPAAPAPVSSAAPSSSSGGAGSNGGGSNSMASSGGSNGAGMATTTPTSTPTTTPTTTTPTTTAMVTIGTTEDLKNITSISSPSKGANAGTGGSGSTGENGAGSNTEVTKLTLEAEKGATFQVGNQGTEVNINKDGISLTPQSKDGKATLNKDGLTVGDKEAANGDKTHTVYGKNGLTVKGKDGSKEVVSLKVADGENSQGNNGGNGQSATLAFAKIGNGSGAGTGADAKGTGKITGLADIKPEETDGTLAANKNYVDEKVSDLNNNRPFDFYLGNEKVVKGADGSFHKADKPAEKLSEEEKKQVVIKAEPTTAPIGISNVASGLGITTPADEQKEKLNQLAEEVSEKVTALGEKMKDFSEKAEKFADLQLMVDSLKQTVDTMPDGKAKEKMHEDLEKYKTQLSASKKDKDDAKEAVKSARNELIEANGDYNAFSEAMAKVEELVESDSQAELSNVATIGDLQAVAKSGLKFKGNDGVEVRKQLSETLSITGEGTFNSNRTATGNIKVEMAQDGKGLEVKLSDQLKNMTSFETREVEGRKSTLDSNGLRVVNKGKDGTDDKAKSATYGAEAVVLEDKNKSDKAVMTAGGIRFADSSTQATALSTELNKNGLTVNGADGQIHIDGTKGVITVPNIKPNADGHVVVNKNYVDTKNNELRTQMNNNDRNMRAGVAQAVAQANLPINILPGKSTLSLATGNYMGSQAFAVGYSRVSDNGKLSVKFSLGHGDKKTSVGAGIGYSW</sequence>
<name>A0A9Q6Z097_HISSO</name>
<evidence type="ECO:0000256" key="6">
    <source>
        <dbReference type="ARBA" id="ARBA00022692"/>
    </source>
</evidence>
<evidence type="ECO:0000256" key="1">
    <source>
        <dbReference type="ARBA" id="ARBA00004241"/>
    </source>
</evidence>
<comment type="similarity">
    <text evidence="3">Belongs to the autotransporter-2 (AT-2) (TC 1.B.40) family.</text>
</comment>
<feature type="coiled-coil region" evidence="11">
    <location>
        <begin position="3732"/>
        <end position="3773"/>
    </location>
</feature>
<evidence type="ECO:0000256" key="5">
    <source>
        <dbReference type="ARBA" id="ARBA00022452"/>
    </source>
</evidence>
<feature type="domain" description="Trimeric autotransporter adhesin YadA-like head" evidence="15">
    <location>
        <begin position="305"/>
        <end position="327"/>
    </location>
</feature>
<dbReference type="GO" id="GO:0009279">
    <property type="term" value="C:cell outer membrane"/>
    <property type="evidence" value="ECO:0007669"/>
    <property type="project" value="UniProtKB-SubCell"/>
</dbReference>
<evidence type="ECO:0000256" key="4">
    <source>
        <dbReference type="ARBA" id="ARBA00022448"/>
    </source>
</evidence>
<dbReference type="GO" id="GO:0009986">
    <property type="term" value="C:cell surface"/>
    <property type="evidence" value="ECO:0007669"/>
    <property type="project" value="UniProtKB-SubCell"/>
</dbReference>
<feature type="domain" description="Trimeric autotransporter adhesin YadA-like head" evidence="15">
    <location>
        <begin position="2855"/>
        <end position="2881"/>
    </location>
</feature>
<dbReference type="Pfam" id="PF05662">
    <property type="entry name" value="YadA_stalk"/>
    <property type="match status" value="5"/>
</dbReference>
<dbReference type="CDD" id="cd12820">
    <property type="entry name" value="LbR_YadA-like"/>
    <property type="match status" value="2"/>
</dbReference>
<feature type="domain" description="Trimeric autotransporter adhesin YadA-like C-terminal membrane anchor" evidence="14">
    <location>
        <begin position="4029"/>
        <end position="4083"/>
    </location>
</feature>
<keyword evidence="8" id="KW-0653">Protein transport</keyword>
<feature type="transmembrane region" description="Helical" evidence="13">
    <location>
        <begin position="40"/>
        <end position="64"/>
    </location>
</feature>
<evidence type="ECO:0000259" key="15">
    <source>
        <dbReference type="Pfam" id="PF05658"/>
    </source>
</evidence>
<evidence type="ECO:0000256" key="7">
    <source>
        <dbReference type="ARBA" id="ARBA00022729"/>
    </source>
</evidence>
<reference evidence="17 18" key="1">
    <citation type="submission" date="2020-12" db="EMBL/GenBank/DDBJ databases">
        <title>ASc-MMNZ-VFA-070.</title>
        <authorList>
            <person name="Schryvers A."/>
            <person name="Mostafa Nazari M."/>
            <person name="Farshchi Andisi V."/>
            <person name="Timsit E."/>
            <person name="Walter Morck D."/>
        </authorList>
    </citation>
    <scope>NUCLEOTIDE SEQUENCE [LARGE SCALE GENOMIC DNA]</scope>
    <source>
        <strain evidence="17 18">ASc-MMNZ-VFA-070</strain>
    </source>
</reference>
<feature type="compositionally biased region" description="Basic and acidic residues" evidence="12">
    <location>
        <begin position="3501"/>
        <end position="3512"/>
    </location>
</feature>
<feature type="compositionally biased region" description="Low complexity" evidence="12">
    <location>
        <begin position="3325"/>
        <end position="3342"/>
    </location>
</feature>
<feature type="domain" description="Trimeric autotransporter adhesin YadA-like stalk" evidence="16">
    <location>
        <begin position="754"/>
        <end position="776"/>
    </location>
</feature>
<keyword evidence="7" id="KW-0732">Signal</keyword>
<feature type="domain" description="Trimeric autotransporter adhesin YadA-like stalk" evidence="16">
    <location>
        <begin position="1400"/>
        <end position="1434"/>
    </location>
</feature>
<dbReference type="InterPro" id="IPR011049">
    <property type="entry name" value="Serralysin-like_metalloprot_C"/>
</dbReference>
<keyword evidence="18" id="KW-1185">Reference proteome</keyword>
<keyword evidence="4" id="KW-0813">Transport</keyword>
<feature type="region of interest" description="Disordered" evidence="12">
    <location>
        <begin position="3475"/>
        <end position="3512"/>
    </location>
</feature>
<dbReference type="EMBL" id="CP066558">
    <property type="protein sequence ID" value="QQF82558.1"/>
    <property type="molecule type" value="Genomic_DNA"/>
</dbReference>
<dbReference type="Gene3D" id="3.30.1300.30">
    <property type="entry name" value="GSPII I/J protein-like"/>
    <property type="match status" value="1"/>
</dbReference>
<keyword evidence="9 13" id="KW-0472">Membrane</keyword>